<feature type="transmembrane region" description="Helical" evidence="5">
    <location>
        <begin position="348"/>
        <end position="368"/>
    </location>
</feature>
<feature type="region of interest" description="Disordered" evidence="4">
    <location>
        <begin position="59"/>
        <end position="89"/>
    </location>
</feature>
<keyword evidence="1 3" id="KW-0853">WD repeat</keyword>
<feature type="repeat" description="WD" evidence="3">
    <location>
        <begin position="972"/>
        <end position="1012"/>
    </location>
</feature>
<dbReference type="EMBL" id="CAMXCT020006808">
    <property type="protein sequence ID" value="CAL1173776.1"/>
    <property type="molecule type" value="Genomic_DNA"/>
</dbReference>
<dbReference type="Gene3D" id="2.130.10.10">
    <property type="entry name" value="YVTN repeat-like/Quinoprotein amine dehydrogenase"/>
    <property type="match status" value="2"/>
</dbReference>
<dbReference type="PROSITE" id="PS50082">
    <property type="entry name" value="WD_REPEATS_2"/>
    <property type="match status" value="5"/>
</dbReference>
<dbReference type="CDD" id="cd00200">
    <property type="entry name" value="WD40"/>
    <property type="match status" value="1"/>
</dbReference>
<evidence type="ECO:0000256" key="1">
    <source>
        <dbReference type="ARBA" id="ARBA00022574"/>
    </source>
</evidence>
<dbReference type="PANTHER" id="PTHR22847">
    <property type="entry name" value="WD40 REPEAT PROTEIN"/>
    <property type="match status" value="1"/>
</dbReference>
<feature type="transmembrane region" description="Helical" evidence="5">
    <location>
        <begin position="282"/>
        <end position="306"/>
    </location>
</feature>
<proteinExistence type="predicted"/>
<dbReference type="PRINTS" id="PR00320">
    <property type="entry name" value="GPROTEINBRPT"/>
</dbReference>
<feature type="compositionally biased region" description="Basic residues" evidence="4">
    <location>
        <begin position="114"/>
        <end position="126"/>
    </location>
</feature>
<dbReference type="SMART" id="SM00320">
    <property type="entry name" value="WD40"/>
    <property type="match status" value="6"/>
</dbReference>
<dbReference type="Proteomes" id="UP001152797">
    <property type="component" value="Unassembled WGS sequence"/>
</dbReference>
<evidence type="ECO:0000313" key="7">
    <source>
        <dbReference type="EMBL" id="CAL1173776.1"/>
    </source>
</evidence>
<evidence type="ECO:0000313" key="9">
    <source>
        <dbReference type="Proteomes" id="UP001152797"/>
    </source>
</evidence>
<evidence type="ECO:0000256" key="4">
    <source>
        <dbReference type="SAM" id="MobiDB-lite"/>
    </source>
</evidence>
<dbReference type="OrthoDB" id="270624at2759"/>
<keyword evidence="9" id="KW-1185">Reference proteome</keyword>
<evidence type="ECO:0000256" key="3">
    <source>
        <dbReference type="PROSITE-ProRule" id="PRU00221"/>
    </source>
</evidence>
<feature type="transmembrane region" description="Helical" evidence="5">
    <location>
        <begin position="491"/>
        <end position="509"/>
    </location>
</feature>
<comment type="caution">
    <text evidence="6">The sequence shown here is derived from an EMBL/GenBank/DDBJ whole genome shotgun (WGS) entry which is preliminary data.</text>
</comment>
<feature type="transmembrane region" description="Helical" evidence="5">
    <location>
        <begin position="20"/>
        <end position="41"/>
    </location>
</feature>
<dbReference type="PANTHER" id="PTHR22847:SF637">
    <property type="entry name" value="WD REPEAT DOMAIN 5B"/>
    <property type="match status" value="1"/>
</dbReference>
<dbReference type="Pfam" id="PF00400">
    <property type="entry name" value="WD40"/>
    <property type="match status" value="6"/>
</dbReference>
<keyword evidence="2" id="KW-0677">Repeat</keyword>
<feature type="compositionally biased region" description="Basic and acidic residues" evidence="4">
    <location>
        <begin position="102"/>
        <end position="113"/>
    </location>
</feature>
<dbReference type="InterPro" id="IPR020472">
    <property type="entry name" value="WD40_PAC1"/>
</dbReference>
<dbReference type="InterPro" id="IPR032675">
    <property type="entry name" value="LRR_dom_sf"/>
</dbReference>
<gene>
    <name evidence="6" type="ORF">C1SCF055_LOCUS44820</name>
</gene>
<feature type="repeat" description="WD" evidence="3">
    <location>
        <begin position="1013"/>
        <end position="1043"/>
    </location>
</feature>
<reference evidence="7" key="2">
    <citation type="submission" date="2024-04" db="EMBL/GenBank/DDBJ databases">
        <authorList>
            <person name="Chen Y."/>
            <person name="Shah S."/>
            <person name="Dougan E. K."/>
            <person name="Thang M."/>
            <person name="Chan C."/>
        </authorList>
    </citation>
    <scope>NUCLEOTIDE SEQUENCE [LARGE SCALE GENOMIC DNA]</scope>
</reference>
<feature type="repeat" description="WD" evidence="3">
    <location>
        <begin position="931"/>
        <end position="971"/>
    </location>
</feature>
<name>A0A9P1GSF6_9DINO</name>
<feature type="transmembrane region" description="Helical" evidence="5">
    <location>
        <begin position="388"/>
        <end position="407"/>
    </location>
</feature>
<feature type="repeat" description="WD" evidence="3">
    <location>
        <begin position="1144"/>
        <end position="1175"/>
    </location>
</feature>
<sequence length="1354" mass="147266">MILSQVSPLQLANAWQKKYVGAMMLTYVFTCCAGTLILMLAGKIAARSERIERIPLLEDGVKDDTSQPQPLPQEAGVRASVGPVPTPETVGLATHDLVLHVDGSEPTKHPEPKKGKKKIVKKKKAPPSKSSRSKQLPDTPAPKQSAVAAQEDATFSQHARGSLFSSSDDADSHEPEQSAVAAQQEGATSAQRVRGSLFSSSDDADSHEPVQSAVVAQQEGATSAQRVRDTLFSASSAGDSRTRELHAVTPEQEGADPAEPIAQSAQSARLRKVPWWVTYRKWWVIAAFSCTYLLCLAAALGSMATGQLSKERGLAWEFYTGLFACGCFWMLVQAVLAAAWLPSGKRYAATAFVEATIGGVCPFLSDAFDTMKDILFGALCFMADNPVVNALGVVTLLWLVVFHIILLRDKNCQLEFAANHLAVLAMPILDAATSSKAPEKTDDADEARDADEGNKDCCITCKQWCINKASLAWSEALPVIYKQFTPTKRKMLVSENLPQAVIAIVYLVLVGDSPVVAILNLAIPVLQVTLAWVLFKPVQRRIAPKLAGRIDAALEASDLQQLQRLREEAQLDQDVELFRHICLQSTWLVDFVKDDQGTKRRESRSSSSVQERLKASLRVCSHCLDSLPSEVLDVSAELKGNEKAFKGVLAIVCRDLEAMQTLKMNNNDIPTSWAKELAVGLSKNHFLVHLDLSGNPFDVEGMKALARGLKEKPLESLVLTGNDLGAAGAKVAMEIQTQTLKIANNNLKREGAEAVAAGLHHNQTLVELDLAQNALGAEGMQAIASAFQRICTIQDANLDNNDFADEGAEVLGTTLVHNGNLRRLSLASNRIQDAGAKAISKGLQENTGLVKLVLDDNEIGDQGGEALAQALRANQALKVLHIQLNKLGDLGCKALDRQSGALEELDIEGNEGEAWLEEDETDCSLLPDITLQGHTKCVNSVCRLNATTLASASNDSTVKIWDWPSGRCLQTLEGHTGSVFALCRLSATTLASASEDRTVKIWHWPSGRCLHTLEGHREWVYSVCRLNAITLATASLDRTVKIWHYSYDYEGFRCDQTLKHTDPVFGLCRLNATTLASASGDHTVKIWHWPSGRCLHTLEDWVYSVCRLNAAMLATASADHTVKIWHSYYDYEDEEACFQCYQTLEGHTGSVIGVCQLNAATLASASNDSTVKIWDWAPPDPRGAHWLGFRPVPAERLHAGHCQFGRNRQALEPKVVSAGPLTSWQCGAQLGIKQRLWCNAIGCASLGFFRNVQGALKRQDGRVWPGSARQHPAVGPMGPKGRTEVTKPALAIAPQGHGFTLAQDPWSQPRSQRQPLILELHQFVDPATVCDYTLSEGEGGVKSGRAEQKKVAVG</sequence>
<feature type="compositionally biased region" description="Polar residues" evidence="4">
    <location>
        <begin position="153"/>
        <end position="167"/>
    </location>
</feature>
<feature type="repeat" description="WD" evidence="3">
    <location>
        <begin position="1071"/>
        <end position="1097"/>
    </location>
</feature>
<dbReference type="EMBL" id="CAMXCT030006808">
    <property type="protein sequence ID" value="CAL4807713.1"/>
    <property type="molecule type" value="Genomic_DNA"/>
</dbReference>
<evidence type="ECO:0000313" key="6">
    <source>
        <dbReference type="EMBL" id="CAI4020401.1"/>
    </source>
</evidence>
<keyword evidence="5" id="KW-1133">Transmembrane helix</keyword>
<keyword evidence="5" id="KW-0812">Transmembrane</keyword>
<feature type="region of interest" description="Disordered" evidence="4">
    <location>
        <begin position="102"/>
        <end position="259"/>
    </location>
</feature>
<feature type="transmembrane region" description="Helical" evidence="5">
    <location>
        <begin position="318"/>
        <end position="341"/>
    </location>
</feature>
<protein>
    <submittedName>
        <fullName evidence="8">Protein NLRC3</fullName>
    </submittedName>
</protein>
<reference evidence="6" key="1">
    <citation type="submission" date="2022-10" db="EMBL/GenBank/DDBJ databases">
        <authorList>
            <person name="Chen Y."/>
            <person name="Dougan E. K."/>
            <person name="Chan C."/>
            <person name="Rhodes N."/>
            <person name="Thang M."/>
        </authorList>
    </citation>
    <scope>NUCLEOTIDE SEQUENCE</scope>
</reference>
<dbReference type="GO" id="GO:1990234">
    <property type="term" value="C:transferase complex"/>
    <property type="evidence" value="ECO:0007669"/>
    <property type="project" value="UniProtKB-ARBA"/>
</dbReference>
<dbReference type="InterPro" id="IPR015943">
    <property type="entry name" value="WD40/YVTN_repeat-like_dom_sf"/>
</dbReference>
<dbReference type="InterPro" id="IPR036322">
    <property type="entry name" value="WD40_repeat_dom_sf"/>
</dbReference>
<keyword evidence="5" id="KW-0472">Membrane</keyword>
<evidence type="ECO:0000256" key="2">
    <source>
        <dbReference type="ARBA" id="ARBA00022737"/>
    </source>
</evidence>
<dbReference type="EMBL" id="CAMXCT010006808">
    <property type="protein sequence ID" value="CAI4020401.1"/>
    <property type="molecule type" value="Genomic_DNA"/>
</dbReference>
<accession>A0A9P1GSF6</accession>
<dbReference type="PROSITE" id="PS50294">
    <property type="entry name" value="WD_REPEATS_REGION"/>
    <property type="match status" value="2"/>
</dbReference>
<dbReference type="SUPFAM" id="SSF50978">
    <property type="entry name" value="WD40 repeat-like"/>
    <property type="match status" value="1"/>
</dbReference>
<dbReference type="SUPFAM" id="SSF52047">
    <property type="entry name" value="RNI-like"/>
    <property type="match status" value="1"/>
</dbReference>
<evidence type="ECO:0000313" key="8">
    <source>
        <dbReference type="EMBL" id="CAL4807713.1"/>
    </source>
</evidence>
<evidence type="ECO:0000256" key="5">
    <source>
        <dbReference type="SAM" id="Phobius"/>
    </source>
</evidence>
<dbReference type="Gene3D" id="3.80.10.10">
    <property type="entry name" value="Ribonuclease Inhibitor"/>
    <property type="match status" value="2"/>
</dbReference>
<feature type="compositionally biased region" description="Polar residues" evidence="4">
    <location>
        <begin position="185"/>
        <end position="201"/>
    </location>
</feature>
<dbReference type="InterPro" id="IPR001611">
    <property type="entry name" value="Leu-rich_rpt"/>
</dbReference>
<dbReference type="SMART" id="SM00368">
    <property type="entry name" value="LRR_RI"/>
    <property type="match status" value="8"/>
</dbReference>
<dbReference type="Pfam" id="PF13516">
    <property type="entry name" value="LRR_6"/>
    <property type="match status" value="5"/>
</dbReference>
<dbReference type="InterPro" id="IPR001680">
    <property type="entry name" value="WD40_rpt"/>
</dbReference>
<organism evidence="6">
    <name type="scientific">Cladocopium goreaui</name>
    <dbReference type="NCBI Taxonomy" id="2562237"/>
    <lineage>
        <taxon>Eukaryota</taxon>
        <taxon>Sar</taxon>
        <taxon>Alveolata</taxon>
        <taxon>Dinophyceae</taxon>
        <taxon>Suessiales</taxon>
        <taxon>Symbiodiniaceae</taxon>
        <taxon>Cladocopium</taxon>
    </lineage>
</organism>